<reference evidence="1 2" key="1">
    <citation type="journal article" date="2014" name="Genome Biol. Evol.">
        <title>Comparative genomics and transcriptomics analyses reveal divergent lifestyle features of nematode endoparasitic fungus Hirsutella minnesotensis.</title>
        <authorList>
            <person name="Lai Y."/>
            <person name="Liu K."/>
            <person name="Zhang X."/>
            <person name="Zhang X."/>
            <person name="Li K."/>
            <person name="Wang N."/>
            <person name="Shu C."/>
            <person name="Wu Y."/>
            <person name="Wang C."/>
            <person name="Bushley K.E."/>
            <person name="Xiang M."/>
            <person name="Liu X."/>
        </authorList>
    </citation>
    <scope>NUCLEOTIDE SEQUENCE [LARGE SCALE GENOMIC DNA]</scope>
    <source>
        <strain evidence="1 2">3608</strain>
    </source>
</reference>
<dbReference type="EMBL" id="KQ030533">
    <property type="protein sequence ID" value="KJZ73658.1"/>
    <property type="molecule type" value="Genomic_DNA"/>
</dbReference>
<dbReference type="OrthoDB" id="10000533at2759"/>
<dbReference type="InterPro" id="IPR023213">
    <property type="entry name" value="CAT-like_dom_sf"/>
</dbReference>
<organism evidence="1 2">
    <name type="scientific">Hirsutella minnesotensis 3608</name>
    <dbReference type="NCBI Taxonomy" id="1043627"/>
    <lineage>
        <taxon>Eukaryota</taxon>
        <taxon>Fungi</taxon>
        <taxon>Dikarya</taxon>
        <taxon>Ascomycota</taxon>
        <taxon>Pezizomycotina</taxon>
        <taxon>Sordariomycetes</taxon>
        <taxon>Hypocreomycetidae</taxon>
        <taxon>Hypocreales</taxon>
        <taxon>Ophiocordycipitaceae</taxon>
        <taxon>Hirsutella</taxon>
    </lineage>
</organism>
<protein>
    <recommendedName>
        <fullName evidence="3">Condensation domain-containing protein</fullName>
    </recommendedName>
</protein>
<accession>A0A0F7ZTT2</accession>
<evidence type="ECO:0000313" key="2">
    <source>
        <dbReference type="Proteomes" id="UP000054481"/>
    </source>
</evidence>
<dbReference type="AlphaFoldDB" id="A0A0F7ZTT2"/>
<evidence type="ECO:0000313" key="1">
    <source>
        <dbReference type="EMBL" id="KJZ73658.1"/>
    </source>
</evidence>
<dbReference type="Proteomes" id="UP000054481">
    <property type="component" value="Unassembled WGS sequence"/>
</dbReference>
<sequence>MTTPSLTWHSTPDGTRHRALDSFELFLRMLSESEAAIEREHFAITLAVRLSFPDGVTDAEPYVRRAWLRLRRLHPTLGGSVTAPSADARILSVGPLDEQAWLSTTFRAHAPDDRDAADSSRLFTHGSVRPADTVLCHWLPASSEVCIRAAHWRVDAIGLLLLGHSFLSTLASVIGSGLDAESTVPTELGPLTPSLFELIDSFADEESTPPALKSIADSIVSGVVRGGPSIALPIKETPAPDGPGATLREATTLDESTTSAIIAATKTKGISVTSALHAAIVRVTAAFPQHPLAKSYATFCPADVRRHLSSPYNQDAYAVANYFSALPICVPDVVDETMGWAKSFDAVAAELDTIYSQGLDKMSTDDAGNPVGIQKLLGPLTRRVVKLCTTPPPPELPQAQNAEFSSVGRINSYMRHEYAIDTTQGQALGVSGMWLGLEVTTRSVHFHAWTFRNELTLQACFNSNFYDRDFVVEVLDKIKQELFLGIGIEQSADA</sequence>
<dbReference type="PANTHER" id="PTHR42034:SF1">
    <property type="entry name" value="CONDENSATION DOMAIN-CONTAINING PROTEIN"/>
    <property type="match status" value="1"/>
</dbReference>
<dbReference type="Gene3D" id="3.30.559.30">
    <property type="entry name" value="Nonribosomal peptide synthetase, condensation domain"/>
    <property type="match status" value="1"/>
</dbReference>
<dbReference type="PANTHER" id="PTHR42034">
    <property type="entry name" value="CHROMOSOME 7, WHOLE GENOME SHOTGUN SEQUENCE-RELATED"/>
    <property type="match status" value="1"/>
</dbReference>
<evidence type="ECO:0008006" key="3">
    <source>
        <dbReference type="Google" id="ProtNLM"/>
    </source>
</evidence>
<proteinExistence type="predicted"/>
<gene>
    <name evidence="1" type="ORF">HIM_06991</name>
</gene>
<dbReference type="Gene3D" id="3.30.559.10">
    <property type="entry name" value="Chloramphenicol acetyltransferase-like domain"/>
    <property type="match status" value="1"/>
</dbReference>
<keyword evidence="2" id="KW-1185">Reference proteome</keyword>
<name>A0A0F7ZTT2_9HYPO</name>